<accession>A0A9P6YNG6</accession>
<evidence type="ECO:0000259" key="6">
    <source>
        <dbReference type="PROSITE" id="PS50908"/>
    </source>
</evidence>
<keyword evidence="3" id="KW-0862">Zinc</keyword>
<feature type="region of interest" description="Disordered" evidence="5">
    <location>
        <begin position="143"/>
        <end position="225"/>
    </location>
</feature>
<feature type="domain" description="CHY-type" evidence="7">
    <location>
        <begin position="659"/>
        <end position="726"/>
    </location>
</feature>
<protein>
    <recommendedName>
        <fullName evidence="10">CHY-type domain-containing protein</fullName>
    </recommendedName>
</protein>
<sequence>MITNNKPSNPMDQETKRNLELIQLETRYKSTYQTIKEDDKETVVRLAIKPTDPDFPFELDSLQIQIYIPKDYPSINCRIQVLNSDIPKGFAINLEKGYSAQVENSSAHQTLVRQMNWLDRNMETLLQQAPAPTVRFISHMKTDHAAAAEPQQERYQPDSVTTKPLSHQSPVVNLSKQSESIAMSSKQPSVPTKQTSASSSEQILSPSKQPLASSSKQAPVSKLDQVEEKMAKYTEEEKSNASKRRKREIKQLQTRFCDSFKTVRSNKDETTVVLTLEVNDVDFTHEQKLGGKQLNIKYHIPTFYPLEPCTIDIENRNIDDTRKSWIQEGFAAHVQDKDNSLFENLNWLNRYLEFLISVPPAKIKTQEEVETDKLAAAQQKDLKPPTTQQKKSMLSVSAPTFVPQQGQKKKMLLFDEEDSMKRNKVIIVNDPSYIVDDQDKSSEEESDEEETTSSEEEGESSEHKLVGISQPPKIKRGTDVRLVDPVLDNVSLFRCSVLHVIVKCARCKNTTDIENIKPEQDDGVAGSSKTKTERWISCPTCSSIMGVKFFAEFVHQGMKSLGLLQLAGCSAYDILPSSYIGTCGQCMTDMASAIRLSPHDTPHTVGCFSCHTKMTFGLGEYRFVKIGSEGGERLTADESQVMKLKKKKKREEALVVGEPLPDQGTCSHYRKSKHWFRFPCCHKLYPCDICHDSNEDHSYELARRHVCGMCSREQAIVIGKPCSCGHEFEKAIHKGAFWEGGKGVRNKDVMSKKDPRKYKGVGKTVSKKQDRVGISGKERRQSD</sequence>
<feature type="compositionally biased region" description="Acidic residues" evidence="5">
    <location>
        <begin position="444"/>
        <end position="459"/>
    </location>
</feature>
<keyword evidence="1" id="KW-0479">Metal-binding</keyword>
<feature type="region of interest" description="Disordered" evidence="5">
    <location>
        <begin position="745"/>
        <end position="783"/>
    </location>
</feature>
<evidence type="ECO:0008006" key="10">
    <source>
        <dbReference type="Google" id="ProtNLM"/>
    </source>
</evidence>
<reference evidence="8" key="1">
    <citation type="journal article" date="2020" name="Microb. Genom.">
        <title>Genetic diversity of clinical and environmental Mucorales isolates obtained from an investigation of mucormycosis cases among solid organ transplant recipients.</title>
        <authorList>
            <person name="Nguyen M.H."/>
            <person name="Kaul D."/>
            <person name="Muto C."/>
            <person name="Cheng S.J."/>
            <person name="Richter R.A."/>
            <person name="Bruno V.M."/>
            <person name="Liu G."/>
            <person name="Beyhan S."/>
            <person name="Sundermann A.J."/>
            <person name="Mounaud S."/>
            <person name="Pasculle A.W."/>
            <person name="Nierman W.C."/>
            <person name="Driscoll E."/>
            <person name="Cumbie R."/>
            <person name="Clancy C.J."/>
            <person name="Dupont C.L."/>
        </authorList>
    </citation>
    <scope>NUCLEOTIDE SEQUENCE</scope>
    <source>
        <strain evidence="8">GL16</strain>
    </source>
</reference>
<evidence type="ECO:0000256" key="1">
    <source>
        <dbReference type="ARBA" id="ARBA00022723"/>
    </source>
</evidence>
<dbReference type="InterPro" id="IPR037274">
    <property type="entry name" value="Znf_CHY_sf"/>
</dbReference>
<evidence type="ECO:0000256" key="2">
    <source>
        <dbReference type="ARBA" id="ARBA00022771"/>
    </source>
</evidence>
<feature type="compositionally biased region" description="Basic and acidic residues" evidence="5">
    <location>
        <begin position="143"/>
        <end position="156"/>
    </location>
</feature>
<feature type="region of interest" description="Disordered" evidence="5">
    <location>
        <begin position="436"/>
        <end position="471"/>
    </location>
</feature>
<comment type="caution">
    <text evidence="8">The sequence shown here is derived from an EMBL/GenBank/DDBJ whole genome shotgun (WGS) entry which is preliminary data.</text>
</comment>
<evidence type="ECO:0000256" key="5">
    <source>
        <dbReference type="SAM" id="MobiDB-lite"/>
    </source>
</evidence>
<dbReference type="EMBL" id="JAANIT010000069">
    <property type="protein sequence ID" value="KAG1552775.1"/>
    <property type="molecule type" value="Genomic_DNA"/>
</dbReference>
<evidence type="ECO:0000313" key="8">
    <source>
        <dbReference type="EMBL" id="KAG1552775.1"/>
    </source>
</evidence>
<dbReference type="InterPro" id="IPR008913">
    <property type="entry name" value="Znf_CHY"/>
</dbReference>
<name>A0A9P6YNG6_RHIOR</name>
<dbReference type="Gene3D" id="3.10.110.10">
    <property type="entry name" value="Ubiquitin Conjugating Enzyme"/>
    <property type="match status" value="1"/>
</dbReference>
<feature type="compositionally biased region" description="Basic and acidic residues" evidence="5">
    <location>
        <begin position="767"/>
        <end position="783"/>
    </location>
</feature>
<dbReference type="PROSITE" id="PS50908">
    <property type="entry name" value="RWD"/>
    <property type="match status" value="1"/>
</dbReference>
<keyword evidence="2 4" id="KW-0863">Zinc-finger</keyword>
<dbReference type="InterPro" id="IPR006575">
    <property type="entry name" value="RWD_dom"/>
</dbReference>
<evidence type="ECO:0000313" key="9">
    <source>
        <dbReference type="Proteomes" id="UP000717996"/>
    </source>
</evidence>
<feature type="compositionally biased region" description="Polar residues" evidence="5">
    <location>
        <begin position="385"/>
        <end position="402"/>
    </location>
</feature>
<evidence type="ECO:0000256" key="3">
    <source>
        <dbReference type="ARBA" id="ARBA00022833"/>
    </source>
</evidence>
<dbReference type="Proteomes" id="UP000717996">
    <property type="component" value="Unassembled WGS sequence"/>
</dbReference>
<dbReference type="PROSITE" id="PS51266">
    <property type="entry name" value="ZF_CHY"/>
    <property type="match status" value="1"/>
</dbReference>
<dbReference type="InterPro" id="IPR016135">
    <property type="entry name" value="UBQ-conjugating_enzyme/RWD"/>
</dbReference>
<evidence type="ECO:0000259" key="7">
    <source>
        <dbReference type="PROSITE" id="PS51266"/>
    </source>
</evidence>
<feature type="compositionally biased region" description="Polar residues" evidence="5">
    <location>
        <begin position="158"/>
        <end position="218"/>
    </location>
</feature>
<feature type="domain" description="RWD" evidence="6">
    <location>
        <begin position="19"/>
        <end position="125"/>
    </location>
</feature>
<proteinExistence type="predicted"/>
<dbReference type="SUPFAM" id="SSF161219">
    <property type="entry name" value="CHY zinc finger-like"/>
    <property type="match status" value="1"/>
</dbReference>
<evidence type="ECO:0000256" key="4">
    <source>
        <dbReference type="PROSITE-ProRule" id="PRU00601"/>
    </source>
</evidence>
<dbReference type="AlphaFoldDB" id="A0A9P6YNG6"/>
<dbReference type="OrthoDB" id="10253329at2759"/>
<gene>
    <name evidence="8" type="ORF">G6F51_001020</name>
</gene>
<dbReference type="GO" id="GO:0008270">
    <property type="term" value="F:zinc ion binding"/>
    <property type="evidence" value="ECO:0007669"/>
    <property type="project" value="UniProtKB-KW"/>
</dbReference>
<feature type="region of interest" description="Disordered" evidence="5">
    <location>
        <begin position="376"/>
        <end position="402"/>
    </location>
</feature>
<organism evidence="8 9">
    <name type="scientific">Rhizopus oryzae</name>
    <name type="common">Mucormycosis agent</name>
    <name type="synonym">Rhizopus arrhizus var. delemar</name>
    <dbReference type="NCBI Taxonomy" id="64495"/>
    <lineage>
        <taxon>Eukaryota</taxon>
        <taxon>Fungi</taxon>
        <taxon>Fungi incertae sedis</taxon>
        <taxon>Mucoromycota</taxon>
        <taxon>Mucoromycotina</taxon>
        <taxon>Mucoromycetes</taxon>
        <taxon>Mucorales</taxon>
        <taxon>Mucorineae</taxon>
        <taxon>Rhizopodaceae</taxon>
        <taxon>Rhizopus</taxon>
    </lineage>
</organism>